<dbReference type="InterPro" id="IPR000477">
    <property type="entry name" value="RT_dom"/>
</dbReference>
<dbReference type="GO" id="GO:0008270">
    <property type="term" value="F:zinc ion binding"/>
    <property type="evidence" value="ECO:0007669"/>
    <property type="project" value="InterPro"/>
</dbReference>
<accession>A0A076VKE2</accession>
<geneLocation type="mitochondrion" evidence="2"/>
<proteinExistence type="predicted"/>
<dbReference type="InterPro" id="IPR013597">
    <property type="entry name" value="Mat_intron_G2"/>
</dbReference>
<dbReference type="GO" id="GO:0003964">
    <property type="term" value="F:RNA-directed DNA polymerase activity"/>
    <property type="evidence" value="ECO:0007669"/>
    <property type="project" value="UniProtKB-KW"/>
</dbReference>
<evidence type="ECO:0000313" key="2">
    <source>
        <dbReference type="EMBL" id="AIK29091.1"/>
    </source>
</evidence>
<keyword evidence="2" id="KW-0808">Transferase</keyword>
<keyword evidence="2" id="KW-0548">Nucleotidyltransferase</keyword>
<dbReference type="Pfam" id="PF01844">
    <property type="entry name" value="HNH"/>
    <property type="match status" value="1"/>
</dbReference>
<dbReference type="GO" id="GO:0003676">
    <property type="term" value="F:nucleic acid binding"/>
    <property type="evidence" value="ECO:0007669"/>
    <property type="project" value="InterPro"/>
</dbReference>
<dbReference type="PANTHER" id="PTHR34047:SF8">
    <property type="entry name" value="PROTEIN YKFC"/>
    <property type="match status" value="1"/>
</dbReference>
<dbReference type="PANTHER" id="PTHR34047">
    <property type="entry name" value="NUCLEAR INTRON MATURASE 1, MITOCHONDRIAL-RELATED"/>
    <property type="match status" value="1"/>
</dbReference>
<dbReference type="CDD" id="cd01651">
    <property type="entry name" value="RT_G2_intron"/>
    <property type="match status" value="1"/>
</dbReference>
<dbReference type="CDD" id="cd00085">
    <property type="entry name" value="HNHc"/>
    <property type="match status" value="1"/>
</dbReference>
<feature type="domain" description="Reverse transcriptase" evidence="1">
    <location>
        <begin position="1"/>
        <end position="135"/>
    </location>
</feature>
<organism evidence="2">
    <name type="scientific">Bracteacoccus minor</name>
    <dbReference type="NCBI Taxonomy" id="50037"/>
    <lineage>
        <taxon>Eukaryota</taxon>
        <taxon>Viridiplantae</taxon>
        <taxon>Chlorophyta</taxon>
        <taxon>core chlorophytes</taxon>
        <taxon>Chlorophyceae</taxon>
        <taxon>CS clade</taxon>
        <taxon>Sphaeropleales</taxon>
        <taxon>Bracteacoccaceae</taxon>
        <taxon>Bracteacoccus</taxon>
    </lineage>
</organism>
<dbReference type="SUPFAM" id="SSF56672">
    <property type="entry name" value="DNA/RNA polymerases"/>
    <property type="match status" value="1"/>
</dbReference>
<dbReference type="InterPro" id="IPR002711">
    <property type="entry name" value="HNH"/>
</dbReference>
<protein>
    <submittedName>
        <fullName evidence="2">Hypothetical RNA-directed DNA polymerase</fullName>
    </submittedName>
</protein>
<dbReference type="Pfam" id="PF08388">
    <property type="entry name" value="GIIM"/>
    <property type="match status" value="1"/>
</dbReference>
<dbReference type="Pfam" id="PF00078">
    <property type="entry name" value="RVT_1"/>
    <property type="match status" value="1"/>
</dbReference>
<reference evidence="2" key="1">
    <citation type="journal article" date="2014" name="Genome Biol. Evol.">
        <title>Gene arrangement convergence, diverse intron content, and genetic code modifications in mitochondrial genomes of Sphaeropleales (Chlorophyta).</title>
        <authorList>
            <person name="Fucikova K."/>
            <person name="Lewis P.O."/>
            <person name="Gonzalez-Halphen D."/>
            <person name="Lewis L.A."/>
        </authorList>
    </citation>
    <scope>NUCLEOTIDE SEQUENCE</scope>
    <source>
        <strain evidence="2">UTEX B66</strain>
    </source>
</reference>
<name>A0A076VKE2_9CHLO</name>
<dbReference type="Gene3D" id="1.10.30.50">
    <property type="match status" value="1"/>
</dbReference>
<dbReference type="GO" id="GO:0004519">
    <property type="term" value="F:endonuclease activity"/>
    <property type="evidence" value="ECO:0007669"/>
    <property type="project" value="InterPro"/>
</dbReference>
<evidence type="ECO:0000259" key="1">
    <source>
        <dbReference type="PROSITE" id="PS50878"/>
    </source>
</evidence>
<keyword evidence="2" id="KW-0695">RNA-directed DNA polymerase</keyword>
<dbReference type="SMART" id="SM00507">
    <property type="entry name" value="HNHc"/>
    <property type="match status" value="1"/>
</dbReference>
<dbReference type="PROSITE" id="PS50878">
    <property type="entry name" value="RT_POL"/>
    <property type="match status" value="1"/>
</dbReference>
<dbReference type="InterPro" id="IPR003615">
    <property type="entry name" value="HNH_nuc"/>
</dbReference>
<dbReference type="EMBL" id="KJ806266">
    <property type="protein sequence ID" value="AIK29091.1"/>
    <property type="molecule type" value="Genomic_DNA"/>
</dbReference>
<sequence>MANIPVQPQVLQQWLKAGHIEFEGVTATEAGVPQGGPISPTISNMVLDGLSDHIQKAVAPYTTKKGNTARKYNTKVTMIRYADDFVVTCANKQLLEDVIKPAVQQFLAVRGLELSATKRLTTSIDDGFDFLGYNFRLYKDAKKLPEGKVLLIKPSKKSIYRIKTKILETFEKHRKSSAYTLIHALNPILRGWANYHRTVVAKKVFNQIGYYLWTKAWKWARAKHTRRNSTQLVKMYFEKVGGRNWVFFGTKGPAKLTLFDIANVHIGRLTQSKIVLIAIFDCNHVLVRDLNPYLPENRDYFRKRLQLGTVADGLWDKRSLLTQSSIVLIAIFDCNQLLKREGYQCPVCEQPIVFDQEVDVHHKLSKKLGGNDTNKNLVVLHRECHKQVTYCRSDTLKARFVEGGIVKEQ</sequence>
<dbReference type="RefSeq" id="YP_009054603.1">
    <property type="nucleotide sequence ID" value="NC_024756.1"/>
</dbReference>
<dbReference type="InterPro" id="IPR051083">
    <property type="entry name" value="GrpII_Intron_Splice-Mob/Def"/>
</dbReference>
<dbReference type="AlphaFoldDB" id="A0A076VKE2"/>
<dbReference type="InterPro" id="IPR043502">
    <property type="entry name" value="DNA/RNA_pol_sf"/>
</dbReference>
<keyword evidence="2" id="KW-0496">Mitochondrion</keyword>